<evidence type="ECO:0000313" key="1">
    <source>
        <dbReference type="EMBL" id="KII70129.1"/>
    </source>
</evidence>
<accession>A0A0C2IXP0</accession>
<proteinExistence type="predicted"/>
<keyword evidence="2" id="KW-1185">Reference proteome</keyword>
<name>A0A0C2IXP0_THEKT</name>
<evidence type="ECO:0000313" key="2">
    <source>
        <dbReference type="Proteomes" id="UP000031668"/>
    </source>
</evidence>
<gene>
    <name evidence="1" type="ORF">RF11_05175</name>
</gene>
<comment type="caution">
    <text evidence="1">The sequence shown here is derived from an EMBL/GenBank/DDBJ whole genome shotgun (WGS) entry which is preliminary data.</text>
</comment>
<organism evidence="1 2">
    <name type="scientific">Thelohanellus kitauei</name>
    <name type="common">Myxosporean</name>
    <dbReference type="NCBI Taxonomy" id="669202"/>
    <lineage>
        <taxon>Eukaryota</taxon>
        <taxon>Metazoa</taxon>
        <taxon>Cnidaria</taxon>
        <taxon>Myxozoa</taxon>
        <taxon>Myxosporea</taxon>
        <taxon>Bivalvulida</taxon>
        <taxon>Platysporina</taxon>
        <taxon>Myxobolidae</taxon>
        <taxon>Thelohanellus</taxon>
    </lineage>
</organism>
<sequence length="101" mass="11357">MDSSMTPWIQNMFLVRFLVCGVKKFMNPVNGNGHENNGEAFRAPSYTGSGESGKLLAPMLGSCALVRQHWQETVIRNKLATKILTSKELKFPIKKKTPEKF</sequence>
<dbReference type="EMBL" id="JWZT01002166">
    <property type="protein sequence ID" value="KII70129.1"/>
    <property type="molecule type" value="Genomic_DNA"/>
</dbReference>
<dbReference type="Proteomes" id="UP000031668">
    <property type="component" value="Unassembled WGS sequence"/>
</dbReference>
<dbReference type="AlphaFoldDB" id="A0A0C2IXP0"/>
<reference evidence="1 2" key="1">
    <citation type="journal article" date="2014" name="Genome Biol. Evol.">
        <title>The genome of the myxosporean Thelohanellus kitauei shows adaptations to nutrient acquisition within its fish host.</title>
        <authorList>
            <person name="Yang Y."/>
            <person name="Xiong J."/>
            <person name="Zhou Z."/>
            <person name="Huo F."/>
            <person name="Miao W."/>
            <person name="Ran C."/>
            <person name="Liu Y."/>
            <person name="Zhang J."/>
            <person name="Feng J."/>
            <person name="Wang M."/>
            <person name="Wang M."/>
            <person name="Wang L."/>
            <person name="Yao B."/>
        </authorList>
    </citation>
    <scope>NUCLEOTIDE SEQUENCE [LARGE SCALE GENOMIC DNA]</scope>
    <source>
        <strain evidence="1">Wuqing</strain>
    </source>
</reference>
<protein>
    <submittedName>
        <fullName evidence="1">Uncharacterized protein</fullName>
    </submittedName>
</protein>